<evidence type="ECO:0000256" key="1">
    <source>
        <dbReference type="SAM" id="MobiDB-lite"/>
    </source>
</evidence>
<feature type="transmembrane region" description="Helical" evidence="2">
    <location>
        <begin position="12"/>
        <end position="33"/>
    </location>
</feature>
<dbReference type="SUPFAM" id="SSF141571">
    <property type="entry name" value="Pentapeptide repeat-like"/>
    <property type="match status" value="1"/>
</dbReference>
<evidence type="ECO:0008006" key="4">
    <source>
        <dbReference type="Google" id="ProtNLM"/>
    </source>
</evidence>
<dbReference type="Gene3D" id="2.160.20.80">
    <property type="entry name" value="E3 ubiquitin-protein ligase SopA"/>
    <property type="match status" value="1"/>
</dbReference>
<evidence type="ECO:0000313" key="3">
    <source>
        <dbReference type="EMBL" id="CAA9304502.1"/>
    </source>
</evidence>
<dbReference type="AlphaFoldDB" id="A0A6J4KGP9"/>
<name>A0A6J4KGP9_9CHLR</name>
<keyword evidence="2" id="KW-0472">Membrane</keyword>
<feature type="compositionally biased region" description="Basic and acidic residues" evidence="1">
    <location>
        <begin position="240"/>
        <end position="252"/>
    </location>
</feature>
<evidence type="ECO:0000256" key="2">
    <source>
        <dbReference type="SAM" id="Phobius"/>
    </source>
</evidence>
<keyword evidence="2" id="KW-0812">Transmembrane</keyword>
<gene>
    <name evidence="3" type="ORF">AVDCRST_MAG93-4826</name>
</gene>
<dbReference type="EMBL" id="CADCTR010001621">
    <property type="protein sequence ID" value="CAA9304502.1"/>
    <property type="molecule type" value="Genomic_DNA"/>
</dbReference>
<proteinExistence type="predicted"/>
<protein>
    <recommendedName>
        <fullName evidence="4">Pentapeptide repeat family protein</fullName>
    </recommendedName>
</protein>
<feature type="transmembrane region" description="Helical" evidence="2">
    <location>
        <begin position="39"/>
        <end position="60"/>
    </location>
</feature>
<dbReference type="InterPro" id="IPR001646">
    <property type="entry name" value="5peptide_repeat"/>
</dbReference>
<sequence>MEQMLHIIWIWAKRIAVIVSVLLIVLLVLYVVSRLSDKTMWAVLKVLAVPITVGAAVPWLNWLQKKREHEVENQRAQDEALQAYFDQMSKLLIENRNPAGGELDNASKAVARALTLTVLDTLDSGEGGRHKRRVLRFLYEADLIGKKEDGEEDLTAVVDLSRASLVDADLHGANLRGVNLSGADLGHTNLKETDLSGADLTDARKRVNKKKTVPLDLLPDKELAQKGPTLDGATMPGGQKYEEWKETTEGKM</sequence>
<feature type="region of interest" description="Disordered" evidence="1">
    <location>
        <begin position="220"/>
        <end position="252"/>
    </location>
</feature>
<accession>A0A6J4KGP9</accession>
<reference evidence="3" key="1">
    <citation type="submission" date="2020-02" db="EMBL/GenBank/DDBJ databases">
        <authorList>
            <person name="Meier V. D."/>
        </authorList>
    </citation>
    <scope>NUCLEOTIDE SEQUENCE</scope>
    <source>
        <strain evidence="3">AVDCRST_MAG93</strain>
    </source>
</reference>
<dbReference type="Pfam" id="PF00805">
    <property type="entry name" value="Pentapeptide"/>
    <property type="match status" value="1"/>
</dbReference>
<keyword evidence="2" id="KW-1133">Transmembrane helix</keyword>
<organism evidence="3">
    <name type="scientific">uncultured Chloroflexia bacterium</name>
    <dbReference type="NCBI Taxonomy" id="1672391"/>
    <lineage>
        <taxon>Bacteria</taxon>
        <taxon>Bacillati</taxon>
        <taxon>Chloroflexota</taxon>
        <taxon>Chloroflexia</taxon>
        <taxon>environmental samples</taxon>
    </lineage>
</organism>